<dbReference type="GeneID" id="8239286"/>
<protein>
    <submittedName>
        <fullName evidence="1 2">Uncharacterized protein</fullName>
    </submittedName>
</protein>
<dbReference type="Gene3D" id="3.40.33.10">
    <property type="entry name" value="CAP"/>
    <property type="match status" value="1"/>
</dbReference>
<dbReference type="VEuPathDB" id="VectorBase:PHUM124940"/>
<reference evidence="1" key="1">
    <citation type="submission" date="2007-04" db="EMBL/GenBank/DDBJ databases">
        <title>Annotation of Pediculus humanus corporis strain USDA.</title>
        <authorList>
            <person name="Kirkness E."/>
            <person name="Hannick L."/>
            <person name="Hass B."/>
            <person name="Bruggner R."/>
            <person name="Lawson D."/>
            <person name="Bidwell S."/>
            <person name="Joardar V."/>
            <person name="Caler E."/>
            <person name="Walenz B."/>
            <person name="Inman J."/>
            <person name="Schobel S."/>
            <person name="Galinsky K."/>
            <person name="Amedeo P."/>
            <person name="Strausberg R."/>
        </authorList>
    </citation>
    <scope>NUCLEOTIDE SEQUENCE</scope>
    <source>
        <strain evidence="1">USDA</strain>
    </source>
</reference>
<dbReference type="EMBL" id="AAZO01001470">
    <property type="status" value="NOT_ANNOTATED_CDS"/>
    <property type="molecule type" value="Genomic_DNA"/>
</dbReference>
<dbReference type="RefSeq" id="XP_002424271.1">
    <property type="nucleotide sequence ID" value="XM_002424226.1"/>
</dbReference>
<dbReference type="OrthoDB" id="414826at2759"/>
<keyword evidence="3" id="KW-1185">Reference proteome</keyword>
<gene>
    <name evidence="2" type="primary">8239286</name>
    <name evidence="1" type="ORF">Phum_PHUM124940</name>
</gene>
<dbReference type="Proteomes" id="UP000009046">
    <property type="component" value="Unassembled WGS sequence"/>
</dbReference>
<dbReference type="KEGG" id="phu:Phum_PHUM124940"/>
<accession>E0VDS7</accession>
<evidence type="ECO:0000313" key="3">
    <source>
        <dbReference type="Proteomes" id="UP000009046"/>
    </source>
</evidence>
<dbReference type="CTD" id="8239286"/>
<name>E0VDS7_PEDHC</name>
<dbReference type="InterPro" id="IPR035940">
    <property type="entry name" value="CAP_sf"/>
</dbReference>
<sequence length="237" mass="26894">MGWTMFEQFKVSQNVGTRRVNNTLIDKQAPQIVFLWNKEGKDFNTSYIDNFLPQSSNIFQDFNPSGSFVWTVERLVCNYGPGSERGKQIYKRGAPCESCPPGTECSQTIPGLCALKENLKNVESGGTNKFLNQKYNENAEFVFEGTEKKPLSSNDKMNKKKKVDCCNKGIWSLSDKKRIIREILKQMKPADSDDEKLCDCIEVVTAGANNNFILFKKNKFLLLLISFIINMIVESAI</sequence>
<dbReference type="EMBL" id="DS235088">
    <property type="protein sequence ID" value="EEB11533.1"/>
    <property type="molecule type" value="Genomic_DNA"/>
</dbReference>
<evidence type="ECO:0000313" key="2">
    <source>
        <dbReference type="EnsemblMetazoa" id="PHUM124940-PA"/>
    </source>
</evidence>
<dbReference type="HOGENOM" id="CLU_1171867_0_0_1"/>
<dbReference type="AlphaFoldDB" id="E0VDS7"/>
<dbReference type="InParanoid" id="E0VDS7"/>
<reference evidence="1" key="2">
    <citation type="submission" date="2007-04" db="EMBL/GenBank/DDBJ databases">
        <title>The genome of the human body louse.</title>
        <authorList>
            <consortium name="The Human Body Louse Genome Consortium"/>
            <person name="Kirkness E."/>
            <person name="Walenz B."/>
            <person name="Hass B."/>
            <person name="Bruggner R."/>
            <person name="Strausberg R."/>
        </authorList>
    </citation>
    <scope>NUCLEOTIDE SEQUENCE</scope>
    <source>
        <strain evidence="1">USDA</strain>
    </source>
</reference>
<dbReference type="EnsemblMetazoa" id="PHUM124940-RA">
    <property type="protein sequence ID" value="PHUM124940-PA"/>
    <property type="gene ID" value="PHUM124940"/>
</dbReference>
<proteinExistence type="predicted"/>
<reference evidence="2" key="3">
    <citation type="submission" date="2020-05" db="UniProtKB">
        <authorList>
            <consortium name="EnsemblMetazoa"/>
        </authorList>
    </citation>
    <scope>IDENTIFICATION</scope>
    <source>
        <strain evidence="2">USDA</strain>
    </source>
</reference>
<organism>
    <name type="scientific">Pediculus humanus subsp. corporis</name>
    <name type="common">Body louse</name>
    <dbReference type="NCBI Taxonomy" id="121224"/>
    <lineage>
        <taxon>Eukaryota</taxon>
        <taxon>Metazoa</taxon>
        <taxon>Ecdysozoa</taxon>
        <taxon>Arthropoda</taxon>
        <taxon>Hexapoda</taxon>
        <taxon>Insecta</taxon>
        <taxon>Pterygota</taxon>
        <taxon>Neoptera</taxon>
        <taxon>Paraneoptera</taxon>
        <taxon>Psocodea</taxon>
        <taxon>Troctomorpha</taxon>
        <taxon>Phthiraptera</taxon>
        <taxon>Anoplura</taxon>
        <taxon>Pediculidae</taxon>
        <taxon>Pediculus</taxon>
    </lineage>
</organism>
<evidence type="ECO:0000313" key="1">
    <source>
        <dbReference type="EMBL" id="EEB11533.1"/>
    </source>
</evidence>